<evidence type="ECO:0000256" key="7">
    <source>
        <dbReference type="ARBA" id="ARBA00022989"/>
    </source>
</evidence>
<evidence type="ECO:0000256" key="2">
    <source>
        <dbReference type="ARBA" id="ARBA00007069"/>
    </source>
</evidence>
<comment type="similarity">
    <text evidence="2 10">Belongs to the binding-protein-dependent transport system permease family. CysTW subfamily.</text>
</comment>
<feature type="transmembrane region" description="Helical" evidence="9">
    <location>
        <begin position="299"/>
        <end position="320"/>
    </location>
</feature>
<feature type="domain" description="ABC transmembrane type-1" evidence="11">
    <location>
        <begin position="89"/>
        <end position="320"/>
    </location>
</feature>
<dbReference type="NCBIfam" id="TIGR02138">
    <property type="entry name" value="phosphate_pstC"/>
    <property type="match status" value="1"/>
</dbReference>
<feature type="transmembrane region" description="Helical" evidence="9">
    <location>
        <begin position="184"/>
        <end position="203"/>
    </location>
</feature>
<dbReference type="Pfam" id="PF00528">
    <property type="entry name" value="BPD_transp_1"/>
    <property type="match status" value="1"/>
</dbReference>
<keyword evidence="5 10" id="KW-0592">Phosphate transport</keyword>
<reference evidence="12" key="1">
    <citation type="submission" date="2021-01" db="EMBL/GenBank/DDBJ databases">
        <title>Whole genome shotgun sequence of Demequina activiva NBRC 110675.</title>
        <authorList>
            <person name="Komaki H."/>
            <person name="Tamura T."/>
        </authorList>
    </citation>
    <scope>NUCLEOTIDE SEQUENCE</scope>
    <source>
        <strain evidence="12">NBRC 110675</strain>
    </source>
</reference>
<keyword evidence="13" id="KW-1185">Reference proteome</keyword>
<keyword evidence="8 9" id="KW-0472">Membrane</keyword>
<evidence type="ECO:0000256" key="9">
    <source>
        <dbReference type="RuleBase" id="RU363032"/>
    </source>
</evidence>
<dbReference type="GO" id="GO:0005886">
    <property type="term" value="C:plasma membrane"/>
    <property type="evidence" value="ECO:0007669"/>
    <property type="project" value="UniProtKB-SubCell"/>
</dbReference>
<name>A0A919UIU9_9MICO</name>
<evidence type="ECO:0000256" key="1">
    <source>
        <dbReference type="ARBA" id="ARBA00004651"/>
    </source>
</evidence>
<feature type="transmembrane region" description="Helical" evidence="9">
    <location>
        <begin position="87"/>
        <end position="114"/>
    </location>
</feature>
<dbReference type="InterPro" id="IPR000515">
    <property type="entry name" value="MetI-like"/>
</dbReference>
<dbReference type="InterPro" id="IPR035906">
    <property type="entry name" value="MetI-like_sf"/>
</dbReference>
<dbReference type="Gene3D" id="1.10.3720.10">
    <property type="entry name" value="MetI-like"/>
    <property type="match status" value="1"/>
</dbReference>
<dbReference type="PROSITE" id="PS50928">
    <property type="entry name" value="ABC_TM1"/>
    <property type="match status" value="1"/>
</dbReference>
<comment type="subcellular location">
    <subcellularLocation>
        <location evidence="1 9">Cell membrane</location>
        <topology evidence="1 9">Multi-pass membrane protein</topology>
    </subcellularLocation>
</comment>
<feature type="transmembrane region" description="Helical" evidence="9">
    <location>
        <begin position="28"/>
        <end position="53"/>
    </location>
</feature>
<evidence type="ECO:0000313" key="13">
    <source>
        <dbReference type="Proteomes" id="UP000652354"/>
    </source>
</evidence>
<dbReference type="PANTHER" id="PTHR30425:SF1">
    <property type="entry name" value="PHOSPHATE TRANSPORT SYSTEM PERMEASE PROTEIN PSTC"/>
    <property type="match status" value="1"/>
</dbReference>
<evidence type="ECO:0000256" key="10">
    <source>
        <dbReference type="RuleBase" id="RU363054"/>
    </source>
</evidence>
<feature type="transmembrane region" description="Helical" evidence="9">
    <location>
        <begin position="241"/>
        <end position="264"/>
    </location>
</feature>
<evidence type="ECO:0000259" key="11">
    <source>
        <dbReference type="PROSITE" id="PS50928"/>
    </source>
</evidence>
<keyword evidence="7 9" id="KW-1133">Transmembrane helix</keyword>
<keyword evidence="4 10" id="KW-1003">Cell membrane</keyword>
<gene>
    <name evidence="12" type="ORF">Dac01nite_04780</name>
</gene>
<dbReference type="InterPro" id="IPR011864">
    <property type="entry name" value="Phosphate_PstC"/>
</dbReference>
<evidence type="ECO:0000256" key="8">
    <source>
        <dbReference type="ARBA" id="ARBA00023136"/>
    </source>
</evidence>
<comment type="caution">
    <text evidence="12">The sequence shown here is derived from an EMBL/GenBank/DDBJ whole genome shotgun (WGS) entry which is preliminary data.</text>
</comment>
<feature type="transmembrane region" description="Helical" evidence="9">
    <location>
        <begin position="126"/>
        <end position="153"/>
    </location>
</feature>
<protein>
    <recommendedName>
        <fullName evidence="10">Phosphate transport system permease protein</fullName>
    </recommendedName>
</protein>
<evidence type="ECO:0000256" key="5">
    <source>
        <dbReference type="ARBA" id="ARBA00022592"/>
    </source>
</evidence>
<evidence type="ECO:0000256" key="4">
    <source>
        <dbReference type="ARBA" id="ARBA00022475"/>
    </source>
</evidence>
<dbReference type="CDD" id="cd06261">
    <property type="entry name" value="TM_PBP2"/>
    <property type="match status" value="1"/>
</dbReference>
<accession>A0A919UIU9</accession>
<evidence type="ECO:0000256" key="3">
    <source>
        <dbReference type="ARBA" id="ARBA00022448"/>
    </source>
</evidence>
<dbReference type="EMBL" id="BONR01000001">
    <property type="protein sequence ID" value="GIG53726.1"/>
    <property type="molecule type" value="Genomic_DNA"/>
</dbReference>
<comment type="function">
    <text evidence="10">Part of the binding-protein-dependent transport system for phosphate; probably responsible for the translocation of the substrate across the membrane.</text>
</comment>
<dbReference type="RefSeq" id="WP_239066464.1">
    <property type="nucleotide sequence ID" value="NZ_BONR01000001.1"/>
</dbReference>
<dbReference type="SUPFAM" id="SSF161098">
    <property type="entry name" value="MetI-like"/>
    <property type="match status" value="1"/>
</dbReference>
<dbReference type="PANTHER" id="PTHR30425">
    <property type="entry name" value="PHOSPHATE TRANSPORT SYSTEM PERMEASE PROTEIN PST"/>
    <property type="match status" value="1"/>
</dbReference>
<sequence length="334" mass="35424">MTTTQEPPAPQADAQEYSTHPGAAANRLFGGLSAGAATLILVTLAAVATFLLIEAWPAMTASSAELSDKVHWLGTESNETLLATIGFLVYGTVLISAIALLIATPLSIGIALFISHYAPRRLAQGLGYLIDLLAAIPSVVYGLWGAIVVIPVLQPFYEFLERYLGWIPLFAAADDGSVSGTGRVALSAGIVLAIMIIPIITAVTREVFLQTPTLHEEAALAMGATRWEMIKMAVFPFGRSGMIGATMLGLGRALGETMAVYMILSPGLTFSPYILQAAQHNTIASYIALQFPEANQDGVSALITMGLALFVITLLVNMLARWIVSRRADFDGAN</sequence>
<evidence type="ECO:0000313" key="12">
    <source>
        <dbReference type="EMBL" id="GIG53726.1"/>
    </source>
</evidence>
<organism evidence="12 13">
    <name type="scientific">Demequina activiva</name>
    <dbReference type="NCBI Taxonomy" id="1582364"/>
    <lineage>
        <taxon>Bacteria</taxon>
        <taxon>Bacillati</taxon>
        <taxon>Actinomycetota</taxon>
        <taxon>Actinomycetes</taxon>
        <taxon>Micrococcales</taxon>
        <taxon>Demequinaceae</taxon>
        <taxon>Demequina</taxon>
    </lineage>
</organism>
<keyword evidence="3 9" id="KW-0813">Transport</keyword>
<proteinExistence type="inferred from homology"/>
<keyword evidence="6 9" id="KW-0812">Transmembrane</keyword>
<dbReference type="Proteomes" id="UP000652354">
    <property type="component" value="Unassembled WGS sequence"/>
</dbReference>
<dbReference type="GO" id="GO:0006817">
    <property type="term" value="P:phosphate ion transport"/>
    <property type="evidence" value="ECO:0007669"/>
    <property type="project" value="UniProtKB-KW"/>
</dbReference>
<dbReference type="InterPro" id="IPR051124">
    <property type="entry name" value="Phosphate_Transport_Permease"/>
</dbReference>
<dbReference type="GO" id="GO:0005315">
    <property type="term" value="F:phosphate transmembrane transporter activity"/>
    <property type="evidence" value="ECO:0007669"/>
    <property type="project" value="InterPro"/>
</dbReference>
<dbReference type="AlphaFoldDB" id="A0A919UIU9"/>
<evidence type="ECO:0000256" key="6">
    <source>
        <dbReference type="ARBA" id="ARBA00022692"/>
    </source>
</evidence>